<evidence type="ECO:0000256" key="2">
    <source>
        <dbReference type="SAM" id="MobiDB-lite"/>
    </source>
</evidence>
<accession>A0A165ESC4</accession>
<evidence type="ECO:0000259" key="4">
    <source>
        <dbReference type="PROSITE" id="PS51294"/>
    </source>
</evidence>
<feature type="region of interest" description="Disordered" evidence="2">
    <location>
        <begin position="1"/>
        <end position="151"/>
    </location>
</feature>
<reference evidence="5 6" key="1">
    <citation type="journal article" date="2016" name="Mol. Biol. Evol.">
        <title>Comparative Genomics of Early-Diverging Mushroom-Forming Fungi Provides Insights into the Origins of Lignocellulose Decay Capabilities.</title>
        <authorList>
            <person name="Nagy L.G."/>
            <person name="Riley R."/>
            <person name="Tritt A."/>
            <person name="Adam C."/>
            <person name="Daum C."/>
            <person name="Floudas D."/>
            <person name="Sun H."/>
            <person name="Yadav J.S."/>
            <person name="Pangilinan J."/>
            <person name="Larsson K.H."/>
            <person name="Matsuura K."/>
            <person name="Barry K."/>
            <person name="Labutti K."/>
            <person name="Kuo R."/>
            <person name="Ohm R.A."/>
            <person name="Bhattacharya S.S."/>
            <person name="Shirouzu T."/>
            <person name="Yoshinaga Y."/>
            <person name="Martin F.M."/>
            <person name="Grigoriev I.V."/>
            <person name="Hibbett D.S."/>
        </authorList>
    </citation>
    <scope>NUCLEOTIDE SEQUENCE [LARGE SCALE GENOMIC DNA]</scope>
    <source>
        <strain evidence="5 6">HHB12733</strain>
    </source>
</reference>
<feature type="compositionally biased region" description="Low complexity" evidence="2">
    <location>
        <begin position="215"/>
        <end position="251"/>
    </location>
</feature>
<dbReference type="PROSITE" id="PS50090">
    <property type="entry name" value="MYB_LIKE"/>
    <property type="match status" value="1"/>
</dbReference>
<dbReference type="CDD" id="cd00167">
    <property type="entry name" value="SANT"/>
    <property type="match status" value="1"/>
</dbReference>
<feature type="compositionally biased region" description="Acidic residues" evidence="2">
    <location>
        <begin position="273"/>
        <end position="296"/>
    </location>
</feature>
<evidence type="ECO:0000313" key="6">
    <source>
        <dbReference type="Proteomes" id="UP000076842"/>
    </source>
</evidence>
<dbReference type="InParanoid" id="A0A165ESC4"/>
<dbReference type="STRING" id="1353952.A0A165ESC4"/>
<dbReference type="OrthoDB" id="272624at2759"/>
<evidence type="ECO:0000313" key="5">
    <source>
        <dbReference type="EMBL" id="KZT55434.1"/>
    </source>
</evidence>
<feature type="domain" description="Myb-like" evidence="3">
    <location>
        <begin position="529"/>
        <end position="579"/>
    </location>
</feature>
<dbReference type="InterPro" id="IPR001005">
    <property type="entry name" value="SANT/Myb"/>
</dbReference>
<feature type="compositionally biased region" description="Pro residues" evidence="2">
    <location>
        <begin position="126"/>
        <end position="137"/>
    </location>
</feature>
<dbReference type="PANTHER" id="PTHR22929">
    <property type="entry name" value="RNA POLYMERASE III TRANSCRIPTION INITIATION FACTOR B"/>
    <property type="match status" value="1"/>
</dbReference>
<organism evidence="5 6">
    <name type="scientific">Calocera cornea HHB12733</name>
    <dbReference type="NCBI Taxonomy" id="1353952"/>
    <lineage>
        <taxon>Eukaryota</taxon>
        <taxon>Fungi</taxon>
        <taxon>Dikarya</taxon>
        <taxon>Basidiomycota</taxon>
        <taxon>Agaricomycotina</taxon>
        <taxon>Dacrymycetes</taxon>
        <taxon>Dacrymycetales</taxon>
        <taxon>Dacrymycetaceae</taxon>
        <taxon>Calocera</taxon>
    </lineage>
</organism>
<dbReference type="Pfam" id="PF15963">
    <property type="entry name" value="Myb_DNA-bind_7"/>
    <property type="match status" value="1"/>
</dbReference>
<keyword evidence="6" id="KW-1185">Reference proteome</keyword>
<feature type="compositionally biased region" description="Low complexity" evidence="2">
    <location>
        <begin position="30"/>
        <end position="47"/>
    </location>
</feature>
<sequence length="646" mass="68839">MALSTFNPRKPPVPSRPSGTPLALPLAPSRPTGTPIGIPIAPTRPAGTPIGVPLAPIRPAGTDIGLPTPPSTSGTGAGVALRQPPLPPAPASVAAPPPAPASSAPTTTTTNTTGHTESTSTAAAPPTVPAPARPLPPGAIRIPPDDSPIEISVGTAIPRREVHVPQVRVGAGPARSLGDGREEVQDAQTRARKRPAPAGHPVGPAPKRAKKSANAKKASTATTSETSTATPVPSTSAPAATTEAQAPPSGSESRRRSARVAARAQEGDAVMADADDDDADTPAEEDYDDAEEEAEAADTAPKAQAKKSRKRKPSAPPNEDDPEAEARPARAKRRRARSPSLSEPPGEPLDAHTTTMADILRDPGVGRVSNRFVEAYRAKQRLNAERKKEREERMREVVRRKEEMREAVERGLEVEQRAIAQAARDAAASAEGGTEVQRGGMAAVQAALLAAAAPAGEEEDTGPFQETHSAPQIRIGAGGEWEVDEEHLLIDRSADPALLAQEEYETIEERESDRFVTSFTWSRKRLLAHSSARGGRWTREEVDLLCKGVGMFGYDFEMISRMFVGRNRQVVKNKWKRIEKEQPERAAMAWESREAIGESLPWCTFFGLPRASPPVHFFHVRVGTASPPPRLFLAPCLVHTVRAKPT</sequence>
<dbReference type="GO" id="GO:0000126">
    <property type="term" value="C:transcription factor TFIIIB complex"/>
    <property type="evidence" value="ECO:0007669"/>
    <property type="project" value="TreeGrafter"/>
</dbReference>
<feature type="compositionally biased region" description="Low complexity" evidence="2">
    <location>
        <begin position="196"/>
        <end position="206"/>
    </location>
</feature>
<dbReference type="InterPro" id="IPR017930">
    <property type="entry name" value="Myb_dom"/>
</dbReference>
<dbReference type="InterPro" id="IPR009057">
    <property type="entry name" value="Homeodomain-like_sf"/>
</dbReference>
<dbReference type="EMBL" id="KV423995">
    <property type="protein sequence ID" value="KZT55434.1"/>
    <property type="molecule type" value="Genomic_DNA"/>
</dbReference>
<dbReference type="Proteomes" id="UP000076842">
    <property type="component" value="Unassembled WGS sequence"/>
</dbReference>
<keyword evidence="1" id="KW-0175">Coiled coil</keyword>
<dbReference type="SUPFAM" id="SSF46689">
    <property type="entry name" value="Homeodomain-like"/>
    <property type="match status" value="1"/>
</dbReference>
<dbReference type="PROSITE" id="PS51294">
    <property type="entry name" value="HTH_MYB"/>
    <property type="match status" value="1"/>
</dbReference>
<protein>
    <submittedName>
        <fullName evidence="5">Uncharacterized protein</fullName>
    </submittedName>
</protein>
<feature type="domain" description="HTH myb-type" evidence="4">
    <location>
        <begin position="529"/>
        <end position="583"/>
    </location>
</feature>
<evidence type="ECO:0000259" key="3">
    <source>
        <dbReference type="PROSITE" id="PS50090"/>
    </source>
</evidence>
<dbReference type="GO" id="GO:0070898">
    <property type="term" value="P:RNA polymerase III preinitiation complex assembly"/>
    <property type="evidence" value="ECO:0007669"/>
    <property type="project" value="TreeGrafter"/>
</dbReference>
<dbReference type="SMART" id="SM00717">
    <property type="entry name" value="SANT"/>
    <property type="match status" value="1"/>
</dbReference>
<dbReference type="Gene3D" id="1.10.10.60">
    <property type="entry name" value="Homeodomain-like"/>
    <property type="match status" value="1"/>
</dbReference>
<proteinExistence type="predicted"/>
<evidence type="ECO:0000256" key="1">
    <source>
        <dbReference type="SAM" id="Coils"/>
    </source>
</evidence>
<dbReference type="AlphaFoldDB" id="A0A165ESC4"/>
<dbReference type="InterPro" id="IPR039467">
    <property type="entry name" value="TFIIIB_B''_Myb"/>
</dbReference>
<dbReference type="PANTHER" id="PTHR22929:SF0">
    <property type="entry name" value="TRANSCRIPTION FACTOR TFIIIB COMPONENT B'' HOMOLOG"/>
    <property type="match status" value="1"/>
</dbReference>
<feature type="compositionally biased region" description="Low complexity" evidence="2">
    <location>
        <begin position="259"/>
        <end position="272"/>
    </location>
</feature>
<feature type="coiled-coil region" evidence="1">
    <location>
        <begin position="372"/>
        <end position="407"/>
    </location>
</feature>
<name>A0A165ESC4_9BASI</name>
<feature type="compositionally biased region" description="Low complexity" evidence="2">
    <location>
        <begin position="101"/>
        <end position="125"/>
    </location>
</feature>
<gene>
    <name evidence="5" type="ORF">CALCODRAFT_455561</name>
</gene>
<feature type="compositionally biased region" description="Pro residues" evidence="2">
    <location>
        <begin position="84"/>
        <end position="100"/>
    </location>
</feature>
<feature type="compositionally biased region" description="Basic residues" evidence="2">
    <location>
        <begin position="304"/>
        <end position="313"/>
    </location>
</feature>
<feature type="region of interest" description="Disordered" evidence="2">
    <location>
        <begin position="164"/>
        <end position="368"/>
    </location>
</feature>
<dbReference type="GO" id="GO:0001156">
    <property type="term" value="F:TFIIIC-class transcription factor complex binding"/>
    <property type="evidence" value="ECO:0007669"/>
    <property type="project" value="TreeGrafter"/>
</dbReference>